<comment type="similarity">
    <text evidence="2">Belongs to the amidase family.</text>
</comment>
<dbReference type="InterPro" id="IPR000120">
    <property type="entry name" value="Amidase"/>
</dbReference>
<dbReference type="EC" id="3.5.1.4" evidence="3"/>
<evidence type="ECO:0000313" key="5">
    <source>
        <dbReference type="EMBL" id="BAI66035.1"/>
    </source>
</evidence>
<feature type="domain" description="Amidase" evidence="4">
    <location>
        <begin position="30"/>
        <end position="453"/>
    </location>
</feature>
<evidence type="ECO:0000259" key="4">
    <source>
        <dbReference type="Pfam" id="PF01425"/>
    </source>
</evidence>
<dbReference type="InterPro" id="IPR036928">
    <property type="entry name" value="AS_sf"/>
</dbReference>
<dbReference type="PANTHER" id="PTHR11895">
    <property type="entry name" value="TRANSAMIDASE"/>
    <property type="match status" value="1"/>
</dbReference>
<dbReference type="GO" id="GO:0016740">
    <property type="term" value="F:transferase activity"/>
    <property type="evidence" value="ECO:0007669"/>
    <property type="project" value="UniProtKB-KW"/>
</dbReference>
<reference evidence="5" key="1">
    <citation type="journal article" date="2010" name="Appl. Microbiol. Biotechnol.">
        <title>Characterization of a 24-kb plasmid pCGR2 newly isolated from Corynebacterium glutamicum.</title>
        <authorList>
            <person name="Tsuchida Y."/>
            <person name="Kimura S."/>
            <person name="Suzuki N."/>
            <person name="Inui M."/>
            <person name="Yukawa H."/>
        </authorList>
    </citation>
    <scope>NUCLEOTIDE SEQUENCE</scope>
    <source>
        <strain evidence="5">ATCC 14997</strain>
        <plasmid evidence="5">pCGR2</plasmid>
    </source>
</reference>
<evidence type="ECO:0000256" key="2">
    <source>
        <dbReference type="ARBA" id="ARBA00009199"/>
    </source>
</evidence>
<name>D2KYA7_CORGT</name>
<comment type="catalytic activity">
    <reaction evidence="1">
        <text>a monocarboxylic acid amide + H2O = a monocarboxylate + NH4(+)</text>
        <dbReference type="Rhea" id="RHEA:12020"/>
        <dbReference type="ChEBI" id="CHEBI:15377"/>
        <dbReference type="ChEBI" id="CHEBI:28938"/>
        <dbReference type="ChEBI" id="CHEBI:35757"/>
        <dbReference type="ChEBI" id="CHEBI:83628"/>
        <dbReference type="EC" id="3.5.1.4"/>
    </reaction>
</comment>
<dbReference type="EMBL" id="AB525231">
    <property type="protein sequence ID" value="BAI66035.1"/>
    <property type="molecule type" value="Genomic_DNA"/>
</dbReference>
<evidence type="ECO:0000256" key="3">
    <source>
        <dbReference type="ARBA" id="ARBA00012922"/>
    </source>
</evidence>
<dbReference type="SUPFAM" id="SSF75304">
    <property type="entry name" value="Amidase signature (AS) enzymes"/>
    <property type="match status" value="1"/>
</dbReference>
<dbReference type="InterPro" id="IPR020556">
    <property type="entry name" value="Amidase_CS"/>
</dbReference>
<evidence type="ECO:0000256" key="1">
    <source>
        <dbReference type="ARBA" id="ARBA00001311"/>
    </source>
</evidence>
<dbReference type="PROSITE" id="PS00571">
    <property type="entry name" value="AMIDASES"/>
    <property type="match status" value="1"/>
</dbReference>
<dbReference type="Pfam" id="PF01425">
    <property type="entry name" value="Amidase"/>
    <property type="match status" value="1"/>
</dbReference>
<proteinExistence type="inferred from homology"/>
<dbReference type="PANTHER" id="PTHR11895:SF7">
    <property type="entry name" value="GLUTAMYL-TRNA(GLN) AMIDOTRANSFERASE SUBUNIT A, MITOCHONDRIAL"/>
    <property type="match status" value="1"/>
</dbReference>
<keyword evidence="5" id="KW-0808">Transferase</keyword>
<geneLocation type="plasmid" evidence="5">
    <name>pCGR2</name>
</geneLocation>
<dbReference type="Gene3D" id="3.90.1300.10">
    <property type="entry name" value="Amidase signature (AS) domain"/>
    <property type="match status" value="1"/>
</dbReference>
<sequence length="479" mass="51097">MVITLSKELLHKSATEVAALIQSKEVSPVELTQSLLDHAHELNDTVNAYISFRDEEALAEAKVAEEEIANGNYRGPLHGIPMAIKDNIYVGGEVTTMASKIHGDFVSKDDSSVVKKLREAGVVLTGKLNMHEYAWGIDNNNPHFGAVHNPWNLDKVPGGSSGGSGAAVAADMTFTTLGTDTAGSIRIPSAACGLVGLKPTHGRVAKYGCFPLAWSLDHIGPMSKTVADAAATLQAIAGYDHRDPTSVDVPVGDYSAALGGDPKDLVIGIEENYFFKNVDSPIEQLVRKQIDDLVSRGAILKTVSIPSLAYSEWAELATSLSEASAIHHHDLQNRPEDLGADIRFLFELGELFSSVDFLQAQQVRRQIKQEFVAALQDVDVIIAPTLPVMAPDIGSPVANLNGTEVDLIDNFIRFTGPSNLTGLPALTVPVGLSDDLPVGLQIIGRAFDESTVLKVGSQIEASNPMEGRRAPIGASALTR</sequence>
<dbReference type="AlphaFoldDB" id="D2KYA7"/>
<organism evidence="5">
    <name type="scientific">Corynebacterium glutamicum</name>
    <name type="common">Brevibacterium saccharolyticum</name>
    <dbReference type="NCBI Taxonomy" id="1718"/>
    <lineage>
        <taxon>Bacteria</taxon>
        <taxon>Bacillati</taxon>
        <taxon>Actinomycetota</taxon>
        <taxon>Actinomycetes</taxon>
        <taxon>Mycobacteriales</taxon>
        <taxon>Corynebacteriaceae</taxon>
        <taxon>Corynebacterium</taxon>
    </lineage>
</organism>
<keyword evidence="5" id="KW-0614">Plasmid</keyword>
<dbReference type="InterPro" id="IPR023631">
    <property type="entry name" value="Amidase_dom"/>
</dbReference>
<accession>D2KYA7</accession>
<protein>
    <recommendedName>
        <fullName evidence="3">amidase</fullName>
        <ecNumber evidence="3">3.5.1.4</ecNumber>
    </recommendedName>
</protein>
<dbReference type="GO" id="GO:0004040">
    <property type="term" value="F:amidase activity"/>
    <property type="evidence" value="ECO:0007669"/>
    <property type="project" value="UniProtKB-EC"/>
</dbReference>